<protein>
    <submittedName>
        <fullName evidence="2">Uncharacterized protein</fullName>
    </submittedName>
</protein>
<feature type="region of interest" description="Disordered" evidence="1">
    <location>
        <begin position="646"/>
        <end position="670"/>
    </location>
</feature>
<comment type="caution">
    <text evidence="2">The sequence shown here is derived from an EMBL/GenBank/DDBJ whole genome shotgun (WGS) entry which is preliminary data.</text>
</comment>
<reference evidence="2 3" key="1">
    <citation type="submission" date="2020-05" db="EMBL/GenBank/DDBJ databases">
        <title>Identification and distribution of gene clusters putatively required for synthesis of sphingolipid metabolism inhibitors in phylogenetically diverse species of the filamentous fungus Fusarium.</title>
        <authorList>
            <person name="Kim H.-S."/>
            <person name="Busman M."/>
            <person name="Brown D.W."/>
            <person name="Divon H."/>
            <person name="Uhlig S."/>
            <person name="Proctor R.H."/>
        </authorList>
    </citation>
    <scope>NUCLEOTIDE SEQUENCE [LARGE SCALE GENOMIC DNA]</scope>
    <source>
        <strain evidence="2 3">NRRL 25196</strain>
    </source>
</reference>
<evidence type="ECO:0000256" key="1">
    <source>
        <dbReference type="SAM" id="MobiDB-lite"/>
    </source>
</evidence>
<feature type="region of interest" description="Disordered" evidence="1">
    <location>
        <begin position="226"/>
        <end position="249"/>
    </location>
</feature>
<proteinExistence type="predicted"/>
<dbReference type="Proteomes" id="UP000574317">
    <property type="component" value="Unassembled WGS sequence"/>
</dbReference>
<sequence length="670" mass="75296">MENDWIRSHQRNVLPPGSPRSPDDRAGPRSRKSPLQDRDFFNRTGGTVRGRNPYRLGVFGNLRNRRPPSPAPSDAPTSVGSDAWSNTHFNPDSRSQSPASSATSLEEDCQPNGPERLLAKRISPSPLTKPPETYSESPSCSLTSESSDVHLLFELNLASAVAERSPPLSPMPAMVHSNFFPINFDTLSETSEMEPNALNSFEQPRLAIGDTVLPDPEERIHDWLESSHDPNVAPHGSLETSPDHHTKEEYPATETICKDSCSSDVDDDSILPECDVQRPSKMRKMHIPMEIDPRDCGPNSGTIASLPERILAMIMSFCIEPKDLLALIRSSPVFLQPFCKSRVAIVSPMIKHMRFRFGGDMPRTGLIAAKLQNMQSKGAGKASARRVVQSILSFSPKGPLLHPYYSLRQLRFISDALGKAETVMSSYTDCAWENLNVVSKLGTSEISEEPVLSRTERKQFMDTFCLYDAYCTVFFSENAISADGDTAVWHSLLEEDGISREIPKRFYSIMTYLYDLYRDWIYMAIEKRYDDIPALEKQTDPLIEYLICSGPNVLQALQDKGASERYGYLFKLLNLCETSAAFRRKISFALGRGYKLLWPYREIAAGLTKEEVLTAEHFWDKDTLYRVGYISKVHLNLPHQALSPGMSYQPQVSTANNTSSPQLRHQYHDN</sequence>
<feature type="compositionally biased region" description="Polar residues" evidence="1">
    <location>
        <begin position="646"/>
        <end position="663"/>
    </location>
</feature>
<evidence type="ECO:0000313" key="3">
    <source>
        <dbReference type="Proteomes" id="UP000574317"/>
    </source>
</evidence>
<feature type="compositionally biased region" description="Low complexity" evidence="1">
    <location>
        <begin position="93"/>
        <end position="104"/>
    </location>
</feature>
<name>A0A8H5K303_9HYPO</name>
<dbReference type="AlphaFoldDB" id="A0A8H5K303"/>
<feature type="compositionally biased region" description="Polar residues" evidence="1">
    <location>
        <begin position="78"/>
        <end position="92"/>
    </location>
</feature>
<feature type="region of interest" description="Disordered" evidence="1">
    <location>
        <begin position="1"/>
        <end position="141"/>
    </location>
</feature>
<keyword evidence="3" id="KW-1185">Reference proteome</keyword>
<organism evidence="2 3">
    <name type="scientific">Fusarium napiforme</name>
    <dbReference type="NCBI Taxonomy" id="42672"/>
    <lineage>
        <taxon>Eukaryota</taxon>
        <taxon>Fungi</taxon>
        <taxon>Dikarya</taxon>
        <taxon>Ascomycota</taxon>
        <taxon>Pezizomycotina</taxon>
        <taxon>Sordariomycetes</taxon>
        <taxon>Hypocreomycetidae</taxon>
        <taxon>Hypocreales</taxon>
        <taxon>Nectriaceae</taxon>
        <taxon>Fusarium</taxon>
        <taxon>Fusarium fujikuroi species complex</taxon>
    </lineage>
</organism>
<gene>
    <name evidence="2" type="ORF">FNAPI_1482</name>
</gene>
<dbReference type="EMBL" id="JAAOAO010000051">
    <property type="protein sequence ID" value="KAF5565933.1"/>
    <property type="molecule type" value="Genomic_DNA"/>
</dbReference>
<accession>A0A8H5K303</accession>
<evidence type="ECO:0000313" key="2">
    <source>
        <dbReference type="EMBL" id="KAF5565933.1"/>
    </source>
</evidence>